<accession>A0AC61MV99</accession>
<gene>
    <name evidence="1" type="ORF">JYE49_11240</name>
</gene>
<evidence type="ECO:0000313" key="1">
    <source>
        <dbReference type="EMBL" id="QUC66430.1"/>
    </source>
</evidence>
<sequence length="1106" mass="119451">MKPFRYRLWICLLFALLLTAVFGMRAVADEAGTCGDNLIWKVENETLTISGTGEMPDFRTDENVQKPYLWYTVPGTTAPWDGLKFSSLVIEEGVTSIGANAFNCQIDLITVSLPDTLKSIGDEAFCYCENMTDFIFPEGVETIGVSAFGDCRGLKSIILPEALTDLDYGAFQCCNAVETITLPDNVKSIADMTFNGCFSLKEINLPASLKWIGAEAFMSCESLGKVVVEKDSYAEKFCAEAGLPYTYAQAPVVFGDEGGDGIGWKLENGTLTVSGTGKMDDYMRMMGGSQQTSAPWDGQKITQVVVEPGITSIGAFAFWGCEQLKTVVLPDTVTEIGKFAFEKCTLLREITLPEGVIEIGKKAFSQCGSLKTLTLPASVSSVGEDAFAGCGKLKNIAVKPGSYAEQYCIENNLPYNSGDAVPGETPAPAQIAVEKVKNTCGPDLAWILEEDGTLRISGTGMMDNYEQVGEDPAQDGAAPVIRSSAPWDGSKVTRVVIEEGVTSIGAYAFENCAMTEITLPATLTSVEYGAFDNCRELKTVTLPDSVTAIGMLAFNECTGLTEIRLPASLTSVGAAAFRMCIKLTEITLPDAVREVGMYAFHNCTVLKTATLPASLETIGEYAFDGCQALRAVIVPKDSYAEQYCIRKGIGYVYTGSSPEAIPTEAPYGICGQNLTWKLDNDGTLTISGFGKMDDYENLYLDQDGTGTELDTSAPWSGRGVRKVVIGQGVTRIGSSAFFSCDTLESIQLPDTLEAIGSFAFAFTSLEEAVIPDSVTSIGKNAFAGCDFLISVRLPVGLKIIPESAFNSCPCLKEMILPDSLQRIEPLAFSSCMSLKELTIPASVIMIGTQAFENGPENCIVVQGSYAEKYCREKKVAYSYPDGTKPEIPTDETSGTCGNHVTWKLENSTLTISGTGKMYDYDDYIEETYITGSTAPWNGLGFDTVIVEEGVVSIGNRAFALQYGVTRVTLPETLTSIGTAAFEHCAITEIDIPDTVTNIASDAFYNCTGLKRVKMPSGLKRIEYGVFEYCSELREITIPEGVKSISDYAFSHCTNLTKLRIPASVISIGSSVFEECPDLELILAEKGGRVEKYCIRNSIAYSYAENE</sequence>
<keyword evidence="2" id="KW-1185">Reference proteome</keyword>
<dbReference type="Proteomes" id="UP000682782">
    <property type="component" value="Chromosome"/>
</dbReference>
<evidence type="ECO:0000313" key="2">
    <source>
        <dbReference type="Proteomes" id="UP000682782"/>
    </source>
</evidence>
<dbReference type="EMBL" id="CP068393">
    <property type="protein sequence ID" value="QUC66430.1"/>
    <property type="molecule type" value="Genomic_DNA"/>
</dbReference>
<name>A0AC61MV99_9FIRM</name>
<reference evidence="1" key="1">
    <citation type="submission" date="2021-01" db="EMBL/GenBank/DDBJ databases">
        <title>Complete genome sequence of Clostridiales bacterium R-7.</title>
        <authorList>
            <person name="Mahoney-Kurpe S.C."/>
            <person name="Palevich N."/>
            <person name="Koike S."/>
            <person name="Moon C.D."/>
            <person name="Attwood G.T."/>
        </authorList>
    </citation>
    <scope>NUCLEOTIDE SEQUENCE</scope>
    <source>
        <strain evidence="1">R-7</strain>
    </source>
</reference>
<organism evidence="1 2">
    <name type="scientific">Aristaeella hokkaidonensis</name>
    <dbReference type="NCBI Taxonomy" id="3046382"/>
    <lineage>
        <taxon>Bacteria</taxon>
        <taxon>Bacillati</taxon>
        <taxon>Bacillota</taxon>
        <taxon>Clostridia</taxon>
        <taxon>Eubacteriales</taxon>
        <taxon>Aristaeellaceae</taxon>
        <taxon>Aristaeella</taxon>
    </lineage>
</organism>
<protein>
    <submittedName>
        <fullName evidence="1">Leucine-rich repeat domain-containing protein</fullName>
    </submittedName>
</protein>
<proteinExistence type="predicted"/>